<dbReference type="EMBL" id="CP126981">
    <property type="protein sequence ID" value="WIM85948.1"/>
    <property type="molecule type" value="Genomic_DNA"/>
</dbReference>
<accession>A0ABY8VQN4</accession>
<evidence type="ECO:0008006" key="3">
    <source>
        <dbReference type="Google" id="ProtNLM"/>
    </source>
</evidence>
<sequence>MLWQASSLKAVRCCGRMLHNDGIGDPDDGQGVLVRRRKVDGRMVASFQGLMTCGSVWACPRCSAVIAHTRAEEIGAAVRECYRRGGTAYLLTLTLRHANRDKLADLWDALSAGWRSAFGTRAWTGQKPRETQRRGRVVQIGEIIGDAECFDVAGLARVVETTYGLPVDGGHGWHLHIHALVFCASSLASGLASELPAWLPRIDNRDWLARNVFASRIHARWSTGVKRIGYRMPGAVAVDLREINDDGAEYLGKYLAKATYDAASRIGMEVCGGQLSKTARINRNRTPFEVLADLASSVDARGFGVRTPRRWSVVEAGDGDWAVIDAETGEVQSVTAPGEWKIWHEWEQASKGRRQIMWSRRRKDPTTEREHLWNLLLAARGATANESDEALAAVDTCDQVVGEISRADWYRIVMWRPELIVEILEAAENGGTHAVSTALSAGGATNLYEHPPPTLQVISVRR</sequence>
<protein>
    <recommendedName>
        <fullName evidence="3">Replication protein</fullName>
    </recommendedName>
</protein>
<proteinExistence type="predicted"/>
<organism evidence="1 2">
    <name type="scientific">Candidatus Mycobacterium wuenschmannii</name>
    <dbReference type="NCBI Taxonomy" id="3027808"/>
    <lineage>
        <taxon>Bacteria</taxon>
        <taxon>Bacillati</taxon>
        <taxon>Actinomycetota</taxon>
        <taxon>Actinomycetes</taxon>
        <taxon>Mycobacteriales</taxon>
        <taxon>Mycobacteriaceae</taxon>
        <taxon>Mycobacterium</taxon>
    </lineage>
</organism>
<dbReference type="RefSeq" id="WP_285185113.1">
    <property type="nucleotide sequence ID" value="NZ_CP126981.1"/>
</dbReference>
<gene>
    <name evidence="1" type="ORF">PT015_13480</name>
</gene>
<name>A0ABY8VQN4_9MYCO</name>
<evidence type="ECO:0000313" key="1">
    <source>
        <dbReference type="EMBL" id="WIM85948.1"/>
    </source>
</evidence>
<keyword evidence="2" id="KW-1185">Reference proteome</keyword>
<dbReference type="Proteomes" id="UP001236585">
    <property type="component" value="Chromosome"/>
</dbReference>
<reference evidence="1 2" key="1">
    <citation type="journal article" date="2023" name="Microbiol. Resour. Announc.">
        <title>Complete Genome Sequence of Mycobacterium wuenschmanii, a novel Nontuberculous Mycobacterium Isolated from a captive population of Amazon Milk Frogs.</title>
        <authorList>
            <person name="Hicks J."/>
            <person name="Zeineldin M."/>
            <person name="Ward H."/>
            <person name="Wuenschmann A."/>
            <person name="Camp P."/>
            <person name="Farrell D."/>
            <person name="Lehman K."/>
            <person name="Thacker T."/>
            <person name="Cuthbert E."/>
        </authorList>
    </citation>
    <scope>NUCLEOTIDE SEQUENCE [LARGE SCALE GENOMIC DNA]</scope>
    <source>
        <strain evidence="1 2">Wuenschmanii</strain>
    </source>
</reference>
<evidence type="ECO:0000313" key="2">
    <source>
        <dbReference type="Proteomes" id="UP001236585"/>
    </source>
</evidence>